<dbReference type="STRING" id="584708.Apau_0325"/>
<gene>
    <name evidence="2" type="ORF">Apau_0325</name>
</gene>
<sequence length="299" mass="33409">MRDRRMGKGWILLLALCCCIAGLPAWAEEGMPLPAAAKGLAEDLTNRVDKENLAAQDPQDLEGLAVYNLWKALAESRTLGEAKRYSTRAAVYGWALYVRAGGSLWQMGKLPGSGDQIILTLEGKKRHGPTFDLYLEGLMIGMMGLANRTLGKPEAPEWALVAYVLQETERLFRVHPFRKSGSFSPLFGEYGQVYYYLRLAARNRGILPELEVNVPSVVKYMEAGEDPFFRAAFSAELAVGVLKEDKSRATEYFRLYLKNAEACKQRWRVVPLPLLYGGQDPPENERMVESLARKTLAGN</sequence>
<name>E3CYM9_9BACT</name>
<dbReference type="AlphaFoldDB" id="E3CYM9"/>
<keyword evidence="3" id="KW-1185">Reference proteome</keyword>
<proteinExistence type="predicted"/>
<evidence type="ECO:0000256" key="1">
    <source>
        <dbReference type="SAM" id="SignalP"/>
    </source>
</evidence>
<evidence type="ECO:0008006" key="4">
    <source>
        <dbReference type="Google" id="ProtNLM"/>
    </source>
</evidence>
<organism evidence="2 3">
    <name type="scientific">Aminomonas paucivorans DSM 12260</name>
    <dbReference type="NCBI Taxonomy" id="584708"/>
    <lineage>
        <taxon>Bacteria</taxon>
        <taxon>Thermotogati</taxon>
        <taxon>Synergistota</taxon>
        <taxon>Synergistia</taxon>
        <taxon>Synergistales</taxon>
        <taxon>Synergistaceae</taxon>
        <taxon>Aminomonas</taxon>
    </lineage>
</organism>
<protein>
    <recommendedName>
        <fullName evidence="4">Lipoprotein</fullName>
    </recommendedName>
</protein>
<feature type="chain" id="PRO_5003168149" description="Lipoprotein" evidence="1">
    <location>
        <begin position="28"/>
        <end position="299"/>
    </location>
</feature>
<feature type="signal peptide" evidence="1">
    <location>
        <begin position="1"/>
        <end position="27"/>
    </location>
</feature>
<dbReference type="PaxDb" id="584708-Apau_0325"/>
<dbReference type="RefSeq" id="WP_006299907.1">
    <property type="nucleotide sequence ID" value="NZ_CM001022.1"/>
</dbReference>
<evidence type="ECO:0000313" key="3">
    <source>
        <dbReference type="Proteomes" id="UP000005096"/>
    </source>
</evidence>
<accession>E3CYM9</accession>
<dbReference type="Proteomes" id="UP000005096">
    <property type="component" value="Chromosome"/>
</dbReference>
<dbReference type="EMBL" id="CM001022">
    <property type="protein sequence ID" value="EFQ22760.1"/>
    <property type="molecule type" value="Genomic_DNA"/>
</dbReference>
<evidence type="ECO:0000313" key="2">
    <source>
        <dbReference type="EMBL" id="EFQ22760.1"/>
    </source>
</evidence>
<dbReference type="HOGENOM" id="CLU_929513_0_0_0"/>
<reference evidence="2 3" key="1">
    <citation type="journal article" date="2010" name="Stand. Genomic Sci.">
        <title>Non-contiguous finished genome sequence of Aminomonas paucivorans type strain (GLU-3).</title>
        <authorList>
            <person name="Pitluck S."/>
            <person name="Yasawong M."/>
            <person name="Held B."/>
            <person name="Lapidus A."/>
            <person name="Nolan M."/>
            <person name="Copeland A."/>
            <person name="Lucas S."/>
            <person name="Del Rio T.G."/>
            <person name="Tice H."/>
            <person name="Cheng J.F."/>
            <person name="Chertkov O."/>
            <person name="Goodwin L."/>
            <person name="Tapia R."/>
            <person name="Han C."/>
            <person name="Liolios K."/>
            <person name="Ivanova N."/>
            <person name="Mavromatis K."/>
            <person name="Ovchinnikova G."/>
            <person name="Pati A."/>
            <person name="Chen A."/>
            <person name="Palaniappan K."/>
            <person name="Land M."/>
            <person name="Hauser L."/>
            <person name="Chang Y.J."/>
            <person name="Jeffries C.D."/>
            <person name="Pukall R."/>
            <person name="Spring S."/>
            <person name="Rohde M."/>
            <person name="Sikorski J."/>
            <person name="Goker M."/>
            <person name="Woyke T."/>
            <person name="Bristow J."/>
            <person name="Eisen J.A."/>
            <person name="Markowitz V."/>
            <person name="Hugenholtz P."/>
            <person name="Kyrpides N.C."/>
            <person name="Klenk H.P."/>
        </authorList>
    </citation>
    <scope>NUCLEOTIDE SEQUENCE [LARGE SCALE GENOMIC DNA]</scope>
    <source>
        <strain evidence="2 3">DSM 12260</strain>
    </source>
</reference>
<keyword evidence="1" id="KW-0732">Signal</keyword>